<keyword evidence="2" id="KW-0472">Membrane</keyword>
<gene>
    <name evidence="4" type="ORF">H072_4066</name>
</gene>
<proteinExistence type="inferred from homology"/>
<feature type="domain" description="Peptidase A1" evidence="3">
    <location>
        <begin position="78"/>
        <end position="410"/>
    </location>
</feature>
<keyword evidence="2" id="KW-1133">Transmembrane helix</keyword>
<evidence type="ECO:0000256" key="1">
    <source>
        <dbReference type="ARBA" id="ARBA00007447"/>
    </source>
</evidence>
<dbReference type="Gene3D" id="2.40.70.10">
    <property type="entry name" value="Acid Proteases"/>
    <property type="match status" value="2"/>
</dbReference>
<dbReference type="PROSITE" id="PS51767">
    <property type="entry name" value="PEPTIDASE_A1"/>
    <property type="match status" value="1"/>
</dbReference>
<reference evidence="5" key="2">
    <citation type="submission" date="2013-04" db="EMBL/GenBank/DDBJ databases">
        <title>Genomic mechanisms accounting for the adaptation to parasitism in nematode-trapping fungi.</title>
        <authorList>
            <person name="Ahren D.G."/>
        </authorList>
    </citation>
    <scope>NUCLEOTIDE SEQUENCE [LARGE SCALE GENOMIC DNA]</scope>
    <source>
        <strain evidence="5">CBS 200.50</strain>
    </source>
</reference>
<dbReference type="PANTHER" id="PTHR47966:SF51">
    <property type="entry name" value="BETA-SITE APP-CLEAVING ENZYME, ISOFORM A-RELATED"/>
    <property type="match status" value="1"/>
</dbReference>
<dbReference type="GO" id="GO:0006508">
    <property type="term" value="P:proteolysis"/>
    <property type="evidence" value="ECO:0007669"/>
    <property type="project" value="InterPro"/>
</dbReference>
<dbReference type="InterPro" id="IPR021109">
    <property type="entry name" value="Peptidase_aspartic_dom_sf"/>
</dbReference>
<dbReference type="GO" id="GO:0004190">
    <property type="term" value="F:aspartic-type endopeptidase activity"/>
    <property type="evidence" value="ECO:0007669"/>
    <property type="project" value="InterPro"/>
</dbReference>
<keyword evidence="2" id="KW-0812">Transmembrane</keyword>
<dbReference type="InterPro" id="IPR033121">
    <property type="entry name" value="PEPTIDASE_A1"/>
</dbReference>
<dbReference type="EMBL" id="AQGS01000130">
    <property type="protein sequence ID" value="EPS42046.1"/>
    <property type="molecule type" value="Genomic_DNA"/>
</dbReference>
<evidence type="ECO:0000256" key="2">
    <source>
        <dbReference type="SAM" id="Phobius"/>
    </source>
</evidence>
<protein>
    <recommendedName>
        <fullName evidence="3">Peptidase A1 domain-containing protein</fullName>
    </recommendedName>
</protein>
<dbReference type="InterPro" id="IPR001461">
    <property type="entry name" value="Aspartic_peptidase_A1"/>
</dbReference>
<dbReference type="PANTHER" id="PTHR47966">
    <property type="entry name" value="BETA-SITE APP-CLEAVING ENZYME, ISOFORM A-RELATED"/>
    <property type="match status" value="1"/>
</dbReference>
<dbReference type="eggNOG" id="KOG1339">
    <property type="taxonomic scope" value="Eukaryota"/>
</dbReference>
<comment type="caution">
    <text evidence="4">The sequence shown here is derived from an EMBL/GenBank/DDBJ whole genome shotgun (WGS) entry which is preliminary data.</text>
</comment>
<keyword evidence="5" id="KW-1185">Reference proteome</keyword>
<feature type="transmembrane region" description="Helical" evidence="2">
    <location>
        <begin position="455"/>
        <end position="479"/>
    </location>
</feature>
<accession>S8ALN9</accession>
<reference evidence="4 5" key="1">
    <citation type="journal article" date="2013" name="PLoS Genet.">
        <title>Genomic mechanisms accounting for the adaptation to parasitism in nematode-trapping fungi.</title>
        <authorList>
            <person name="Meerupati T."/>
            <person name="Andersson K.M."/>
            <person name="Friman E."/>
            <person name="Kumar D."/>
            <person name="Tunlid A."/>
            <person name="Ahren D."/>
        </authorList>
    </citation>
    <scope>NUCLEOTIDE SEQUENCE [LARGE SCALE GENOMIC DNA]</scope>
    <source>
        <strain evidence="4 5">CBS 200.50</strain>
    </source>
</reference>
<evidence type="ECO:0000313" key="4">
    <source>
        <dbReference type="EMBL" id="EPS42046.1"/>
    </source>
</evidence>
<evidence type="ECO:0000313" key="5">
    <source>
        <dbReference type="Proteomes" id="UP000015100"/>
    </source>
</evidence>
<dbReference type="HOGENOM" id="CLU_036919_0_0_1"/>
<comment type="similarity">
    <text evidence="1">Belongs to the peptidase A1 family.</text>
</comment>
<dbReference type="OrthoDB" id="771136at2759"/>
<evidence type="ECO:0000259" key="3">
    <source>
        <dbReference type="PROSITE" id="PS51767"/>
    </source>
</evidence>
<dbReference type="Pfam" id="PF00026">
    <property type="entry name" value="Asp"/>
    <property type="match status" value="1"/>
</dbReference>
<organism evidence="4 5">
    <name type="scientific">Dactylellina haptotyla (strain CBS 200.50)</name>
    <name type="common">Nematode-trapping fungus</name>
    <name type="synonym">Monacrosporium haptotylum</name>
    <dbReference type="NCBI Taxonomy" id="1284197"/>
    <lineage>
        <taxon>Eukaryota</taxon>
        <taxon>Fungi</taxon>
        <taxon>Dikarya</taxon>
        <taxon>Ascomycota</taxon>
        <taxon>Pezizomycotina</taxon>
        <taxon>Orbiliomycetes</taxon>
        <taxon>Orbiliales</taxon>
        <taxon>Orbiliaceae</taxon>
        <taxon>Dactylellina</taxon>
    </lineage>
</organism>
<sequence length="558" mass="61350">MRTRVGYSGPLSLFLIFGSAYFLTNQAGLASRQTWGATAGENSERGANPPKVRATTREYVLLSVVYEYEILGEYFGYVYTEIKFGRDQQTLKLLVDVPHLSWVPQLPASQTEFCNNQTNYASCRTAGNSGYYSPGDVSHNDTFNFPAPNTNYTGYWVEDIVTAGNISVNLQFVVAETWGNMTPRLGLGLWPFDMDARHPSYIQALQQQGRISEQFCSCYDITNAESSGSIVIGGVDLNKFTGKLKVWRINQLPGIISTPATKIISSSGNWTNFTTSSQEFALFTPLSSFLHLPKDVLDSILTLLPASPFTVGDGRKVYTLPCDIQVDPTWVINFTFDELVISIPFTYLISPLKVSEASAIDQCLGLFLPNEKIYYDTSPYDFSYIFGAPFWRSAYIVVNAADKISALGVANPNVTTQAIVDVGGQFGANIDTVVGTPPASSTPPSDSGAKKKHTVGVIVGSCIGGIALIFACLGGYFLYWRRREKPMPVVPDVPKASEEEEIEMQNLQQTPQGPGELNTLVDDLYDDEQGIVQPRQELAGHERVLELPVNERLVELSG</sequence>
<dbReference type="Proteomes" id="UP000015100">
    <property type="component" value="Unassembled WGS sequence"/>
</dbReference>
<dbReference type="STRING" id="1284197.S8ALN9"/>
<dbReference type="AlphaFoldDB" id="S8ALN9"/>
<name>S8ALN9_DACHA</name>
<dbReference type="SUPFAM" id="SSF50630">
    <property type="entry name" value="Acid proteases"/>
    <property type="match status" value="1"/>
</dbReference>